<organism evidence="2 3">
    <name type="scientific">Streptococcus suis</name>
    <dbReference type="NCBI Taxonomy" id="1307"/>
    <lineage>
        <taxon>Bacteria</taxon>
        <taxon>Bacillati</taxon>
        <taxon>Bacillota</taxon>
        <taxon>Bacilli</taxon>
        <taxon>Lactobacillales</taxon>
        <taxon>Streptococcaceae</taxon>
        <taxon>Streptococcus</taxon>
    </lineage>
</organism>
<name>A0A123TD49_STRSU</name>
<protein>
    <submittedName>
        <fullName evidence="2">Uncharacterized protein</fullName>
    </submittedName>
</protein>
<dbReference type="RefSeq" id="WP_153596611.1">
    <property type="nucleotide sequence ID" value="NZ_CEHP01000040.1"/>
</dbReference>
<sequence length="143" mass="16318">MDLRQVLFTKWLLGLGQALGFTVFFLVSLFLVNSLVGGIGYLEDGLILLSHSERGIFLELLMGQELWAWFLPNAPYLLWMVFGLLVLEIVLVSLNHLLQFRFSNRLVVFILLAGLLALLDYLLFQDLVLDGQEVFRQLALLFS</sequence>
<keyword evidence="1" id="KW-0812">Transmembrane</keyword>
<proteinExistence type="predicted"/>
<evidence type="ECO:0000313" key="3">
    <source>
        <dbReference type="Proteomes" id="UP000073200"/>
    </source>
</evidence>
<reference evidence="2 3" key="1">
    <citation type="submission" date="2016-02" db="EMBL/GenBank/DDBJ databases">
        <authorList>
            <consortium name="Pathogen Informatics"/>
        </authorList>
    </citation>
    <scope>NUCLEOTIDE SEQUENCE [LARGE SCALE GENOMIC DNA]</scope>
    <source>
        <strain evidence="2 3">LSS59</strain>
    </source>
</reference>
<dbReference type="Proteomes" id="UP000073200">
    <property type="component" value="Unassembled WGS sequence"/>
</dbReference>
<feature type="transmembrane region" description="Helical" evidence="1">
    <location>
        <begin position="106"/>
        <end position="124"/>
    </location>
</feature>
<evidence type="ECO:0000313" key="2">
    <source>
        <dbReference type="EMBL" id="CYV15830.1"/>
    </source>
</evidence>
<keyword evidence="1" id="KW-0472">Membrane</keyword>
<gene>
    <name evidence="2" type="ORF">ERS132421_02076</name>
</gene>
<dbReference type="EMBL" id="FIHG01000021">
    <property type="protein sequence ID" value="CYV15830.1"/>
    <property type="molecule type" value="Genomic_DNA"/>
</dbReference>
<keyword evidence="1" id="KW-1133">Transmembrane helix</keyword>
<evidence type="ECO:0000256" key="1">
    <source>
        <dbReference type="SAM" id="Phobius"/>
    </source>
</evidence>
<feature type="transmembrane region" description="Helical" evidence="1">
    <location>
        <begin position="12"/>
        <end position="32"/>
    </location>
</feature>
<accession>A0A123TD49</accession>
<dbReference type="AlphaFoldDB" id="A0A123TD49"/>
<feature type="transmembrane region" description="Helical" evidence="1">
    <location>
        <begin position="76"/>
        <end position="94"/>
    </location>
</feature>